<dbReference type="AlphaFoldDB" id="A0AAD9PUU0"/>
<proteinExistence type="predicted"/>
<evidence type="ECO:0000313" key="1">
    <source>
        <dbReference type="EMBL" id="KAK2549070.1"/>
    </source>
</evidence>
<sequence length="242" mass="24175">MRQLASCLKDIDVGEHAKLYCFITSYPSLPKMAGKEIAPVAAKMVGTAADKVFLANGLGAKTGREANAEKVRCETYVAEEAGLRFLSADAEAKAGHASSGTSVTPIQAEANAKACGAEAGASAALIDDVIEAGARALAGEAKARAGAGLKDLGAHAEASAMLAHVEAGLTHVPFAQVSASGPGAKAETGVSWKYTGASVGAHAGEARAGPFAARAGVKFGVGMRNGVPEVDLGPVTAPCSVM</sequence>
<comment type="caution">
    <text evidence="1">The sequence shown here is derived from an EMBL/GenBank/DDBJ whole genome shotgun (WGS) entry which is preliminary data.</text>
</comment>
<accession>A0AAD9PUU0</accession>
<reference evidence="1" key="2">
    <citation type="journal article" date="2023" name="Science">
        <title>Genomic signatures of disease resistance in endangered staghorn corals.</title>
        <authorList>
            <person name="Vollmer S.V."/>
            <person name="Selwyn J.D."/>
            <person name="Despard B.A."/>
            <person name="Roesel C.L."/>
        </authorList>
    </citation>
    <scope>NUCLEOTIDE SEQUENCE</scope>
    <source>
        <strain evidence="1">K2</strain>
    </source>
</reference>
<evidence type="ECO:0000313" key="2">
    <source>
        <dbReference type="Proteomes" id="UP001249851"/>
    </source>
</evidence>
<name>A0AAD9PUU0_ACRCE</name>
<reference evidence="1" key="1">
    <citation type="journal article" date="2023" name="G3 (Bethesda)">
        <title>Whole genome assembly and annotation of the endangered Caribbean coral Acropora cervicornis.</title>
        <authorList>
            <person name="Selwyn J.D."/>
            <person name="Vollmer S.V."/>
        </authorList>
    </citation>
    <scope>NUCLEOTIDE SEQUENCE</scope>
    <source>
        <strain evidence="1">K2</strain>
    </source>
</reference>
<organism evidence="1 2">
    <name type="scientific">Acropora cervicornis</name>
    <name type="common">Staghorn coral</name>
    <dbReference type="NCBI Taxonomy" id="6130"/>
    <lineage>
        <taxon>Eukaryota</taxon>
        <taxon>Metazoa</taxon>
        <taxon>Cnidaria</taxon>
        <taxon>Anthozoa</taxon>
        <taxon>Hexacorallia</taxon>
        <taxon>Scleractinia</taxon>
        <taxon>Astrocoeniina</taxon>
        <taxon>Acroporidae</taxon>
        <taxon>Acropora</taxon>
    </lineage>
</organism>
<protein>
    <submittedName>
        <fullName evidence="1">Uncharacterized protein</fullName>
    </submittedName>
</protein>
<gene>
    <name evidence="1" type="ORF">P5673_030570</name>
</gene>
<keyword evidence="2" id="KW-1185">Reference proteome</keyword>
<dbReference type="EMBL" id="JARQWQ010000132">
    <property type="protein sequence ID" value="KAK2549070.1"/>
    <property type="molecule type" value="Genomic_DNA"/>
</dbReference>
<dbReference type="Proteomes" id="UP001249851">
    <property type="component" value="Unassembled WGS sequence"/>
</dbReference>